<name>X1FC96_9ZZZZ</name>
<accession>X1FC96</accession>
<feature type="domain" description="CHASE4" evidence="1">
    <location>
        <begin position="1"/>
        <end position="85"/>
    </location>
</feature>
<gene>
    <name evidence="2" type="ORF">S03H2_23100</name>
</gene>
<comment type="caution">
    <text evidence="2">The sequence shown here is derived from an EMBL/GenBank/DDBJ whole genome shotgun (WGS) entry which is preliminary data.</text>
</comment>
<evidence type="ECO:0000259" key="1">
    <source>
        <dbReference type="Pfam" id="PF05228"/>
    </source>
</evidence>
<dbReference type="EMBL" id="BARU01012558">
    <property type="protein sequence ID" value="GAH42577.1"/>
    <property type="molecule type" value="Genomic_DNA"/>
</dbReference>
<organism evidence="2">
    <name type="scientific">marine sediment metagenome</name>
    <dbReference type="NCBI Taxonomy" id="412755"/>
    <lineage>
        <taxon>unclassified sequences</taxon>
        <taxon>metagenomes</taxon>
        <taxon>ecological metagenomes</taxon>
    </lineage>
</organism>
<dbReference type="InterPro" id="IPR007892">
    <property type="entry name" value="CHASE4"/>
</dbReference>
<dbReference type="AlphaFoldDB" id="X1FC96"/>
<reference evidence="2" key="1">
    <citation type="journal article" date="2014" name="Front. Microbiol.">
        <title>High frequency of phylogenetically diverse reductive dehalogenase-homologous genes in deep subseafloor sedimentary metagenomes.</title>
        <authorList>
            <person name="Kawai M."/>
            <person name="Futagami T."/>
            <person name="Toyoda A."/>
            <person name="Takaki Y."/>
            <person name="Nishi S."/>
            <person name="Hori S."/>
            <person name="Arai W."/>
            <person name="Tsubouchi T."/>
            <person name="Morono Y."/>
            <person name="Uchiyama I."/>
            <person name="Ito T."/>
            <person name="Fujiyama A."/>
            <person name="Inagaki F."/>
            <person name="Takami H."/>
        </authorList>
    </citation>
    <scope>NUCLEOTIDE SEQUENCE</scope>
    <source>
        <strain evidence="2">Expedition CK06-06</strain>
    </source>
</reference>
<sequence>MDATAGDWASWDDTYDFIEDANDEYIESNLIDGTFTELRLNLMLFINSSGQIVFGKAFDLYNEEEISIPQSLSEYLSANDLLLHHPDTESSIRG</sequence>
<proteinExistence type="predicted"/>
<evidence type="ECO:0000313" key="2">
    <source>
        <dbReference type="EMBL" id="GAH42577.1"/>
    </source>
</evidence>
<feature type="non-terminal residue" evidence="2">
    <location>
        <position position="94"/>
    </location>
</feature>
<protein>
    <recommendedName>
        <fullName evidence="1">CHASE4 domain-containing protein</fullName>
    </recommendedName>
</protein>
<dbReference type="Pfam" id="PF05228">
    <property type="entry name" value="CHASE4"/>
    <property type="match status" value="1"/>
</dbReference>